<keyword evidence="5" id="KW-1185">Reference proteome</keyword>
<dbReference type="InterPro" id="IPR039298">
    <property type="entry name" value="ACOT13"/>
</dbReference>
<accession>I4D4S4</accession>
<gene>
    <name evidence="4" type="ordered locus">Desaci_1811</name>
</gene>
<dbReference type="RefSeq" id="WP_014826804.1">
    <property type="nucleotide sequence ID" value="NC_018068.1"/>
</dbReference>
<dbReference type="CDD" id="cd03443">
    <property type="entry name" value="PaaI_thioesterase"/>
    <property type="match status" value="1"/>
</dbReference>
<dbReference type="InterPro" id="IPR006683">
    <property type="entry name" value="Thioestr_dom"/>
</dbReference>
<dbReference type="InterPro" id="IPR003736">
    <property type="entry name" value="PAAI_dom"/>
</dbReference>
<dbReference type="PANTHER" id="PTHR21660:SF1">
    <property type="entry name" value="ACYL-COENZYME A THIOESTERASE 13"/>
    <property type="match status" value="1"/>
</dbReference>
<name>I4D4S4_DESAJ</name>
<comment type="similarity">
    <text evidence="1">Belongs to the thioesterase PaaI family.</text>
</comment>
<evidence type="ECO:0000259" key="3">
    <source>
        <dbReference type="Pfam" id="PF03061"/>
    </source>
</evidence>
<reference evidence="4 5" key="1">
    <citation type="journal article" date="2012" name="J. Bacteriol.">
        <title>Complete genome sequences of Desulfosporosinus orientis DSM765T, Desulfosporosinus youngiae DSM17734T, Desulfosporosinus meridiei DSM13257T, and Desulfosporosinus acidiphilus DSM22704T.</title>
        <authorList>
            <person name="Pester M."/>
            <person name="Brambilla E."/>
            <person name="Alazard D."/>
            <person name="Rattei T."/>
            <person name="Weinmaier T."/>
            <person name="Han J."/>
            <person name="Lucas S."/>
            <person name="Lapidus A."/>
            <person name="Cheng J.F."/>
            <person name="Goodwin L."/>
            <person name="Pitluck S."/>
            <person name="Peters L."/>
            <person name="Ovchinnikova G."/>
            <person name="Teshima H."/>
            <person name="Detter J.C."/>
            <person name="Han C.S."/>
            <person name="Tapia R."/>
            <person name="Land M.L."/>
            <person name="Hauser L."/>
            <person name="Kyrpides N.C."/>
            <person name="Ivanova N.N."/>
            <person name="Pagani I."/>
            <person name="Huntmann M."/>
            <person name="Wei C.L."/>
            <person name="Davenport K.W."/>
            <person name="Daligault H."/>
            <person name="Chain P.S."/>
            <person name="Chen A."/>
            <person name="Mavromatis K."/>
            <person name="Markowitz V."/>
            <person name="Szeto E."/>
            <person name="Mikhailova N."/>
            <person name="Pati A."/>
            <person name="Wagner M."/>
            <person name="Woyke T."/>
            <person name="Ollivier B."/>
            <person name="Klenk H.P."/>
            <person name="Spring S."/>
            <person name="Loy A."/>
        </authorList>
    </citation>
    <scope>NUCLEOTIDE SEQUENCE [LARGE SCALE GENOMIC DNA]</scope>
    <source>
        <strain evidence="5">DSM 22704 / JCM 16185 / SJ4</strain>
    </source>
</reference>
<dbReference type="EMBL" id="CP003639">
    <property type="protein sequence ID" value="AFM40798.1"/>
    <property type="molecule type" value="Genomic_DNA"/>
</dbReference>
<dbReference type="eggNOG" id="COG2050">
    <property type="taxonomic scope" value="Bacteria"/>
</dbReference>
<dbReference type="KEGG" id="dai:Desaci_1811"/>
<evidence type="ECO:0000313" key="5">
    <source>
        <dbReference type="Proteomes" id="UP000002892"/>
    </source>
</evidence>
<dbReference type="AlphaFoldDB" id="I4D4S4"/>
<dbReference type="SUPFAM" id="SSF54637">
    <property type="entry name" value="Thioesterase/thiol ester dehydrase-isomerase"/>
    <property type="match status" value="1"/>
</dbReference>
<dbReference type="Proteomes" id="UP000002892">
    <property type="component" value="Chromosome"/>
</dbReference>
<dbReference type="InterPro" id="IPR029069">
    <property type="entry name" value="HotDog_dom_sf"/>
</dbReference>
<evidence type="ECO:0000256" key="1">
    <source>
        <dbReference type="ARBA" id="ARBA00008324"/>
    </source>
</evidence>
<dbReference type="PANTHER" id="PTHR21660">
    <property type="entry name" value="THIOESTERASE SUPERFAMILY MEMBER-RELATED"/>
    <property type="match status" value="1"/>
</dbReference>
<protein>
    <recommendedName>
        <fullName evidence="3">Thioesterase domain-containing protein</fullName>
    </recommendedName>
</protein>
<feature type="domain" description="Thioesterase" evidence="3">
    <location>
        <begin position="42"/>
        <end position="119"/>
    </location>
</feature>
<evidence type="ECO:0000313" key="4">
    <source>
        <dbReference type="EMBL" id="AFM40798.1"/>
    </source>
</evidence>
<sequence length="130" mass="14427">MVRIADLENNNYWKHLGMMTEETEDGKIQLVMKVTENLKQFYGNVHGGAIASLFDACIAVAINQRLSPEEGASTVELKLNYLRPVQRGTLYALGNVIHKGRRIVVGQGEIKDDQGKTVAYGTATFMITQL</sequence>
<dbReference type="HOGENOM" id="CLU_089876_3_3_9"/>
<dbReference type="GO" id="GO:0047617">
    <property type="term" value="F:fatty acyl-CoA hydrolase activity"/>
    <property type="evidence" value="ECO:0007669"/>
    <property type="project" value="InterPro"/>
</dbReference>
<dbReference type="OrthoDB" id="337200at2"/>
<keyword evidence="2" id="KW-0378">Hydrolase</keyword>
<proteinExistence type="inferred from homology"/>
<dbReference type="Gene3D" id="3.10.129.10">
    <property type="entry name" value="Hotdog Thioesterase"/>
    <property type="match status" value="1"/>
</dbReference>
<evidence type="ECO:0000256" key="2">
    <source>
        <dbReference type="ARBA" id="ARBA00022801"/>
    </source>
</evidence>
<dbReference type="STRING" id="646529.Desaci_1811"/>
<dbReference type="NCBIfam" id="TIGR00369">
    <property type="entry name" value="unchar_dom_1"/>
    <property type="match status" value="1"/>
</dbReference>
<organism evidence="4 5">
    <name type="scientific">Desulfosporosinus acidiphilus (strain DSM 22704 / JCM 16185 / SJ4)</name>
    <dbReference type="NCBI Taxonomy" id="646529"/>
    <lineage>
        <taxon>Bacteria</taxon>
        <taxon>Bacillati</taxon>
        <taxon>Bacillota</taxon>
        <taxon>Clostridia</taxon>
        <taxon>Eubacteriales</taxon>
        <taxon>Desulfitobacteriaceae</taxon>
        <taxon>Desulfosporosinus</taxon>
    </lineage>
</organism>
<dbReference type="Pfam" id="PF03061">
    <property type="entry name" value="4HBT"/>
    <property type="match status" value="1"/>
</dbReference>